<dbReference type="AlphaFoldDB" id="A0ABD3NV31"/>
<dbReference type="Gene3D" id="2.60.120.330">
    <property type="entry name" value="B-lactam Antibiotic, Isopenicillin N Synthase, Chain"/>
    <property type="match status" value="1"/>
</dbReference>
<keyword evidence="2" id="KW-1185">Reference proteome</keyword>
<evidence type="ECO:0000313" key="1">
    <source>
        <dbReference type="EMBL" id="KAL3779885.1"/>
    </source>
</evidence>
<evidence type="ECO:0008006" key="3">
    <source>
        <dbReference type="Google" id="ProtNLM"/>
    </source>
</evidence>
<organism evidence="1 2">
    <name type="scientific">Cyclotella cryptica</name>
    <dbReference type="NCBI Taxonomy" id="29204"/>
    <lineage>
        <taxon>Eukaryota</taxon>
        <taxon>Sar</taxon>
        <taxon>Stramenopiles</taxon>
        <taxon>Ochrophyta</taxon>
        <taxon>Bacillariophyta</taxon>
        <taxon>Coscinodiscophyceae</taxon>
        <taxon>Thalassiosirophycidae</taxon>
        <taxon>Stephanodiscales</taxon>
        <taxon>Stephanodiscaceae</taxon>
        <taxon>Cyclotella</taxon>
    </lineage>
</organism>
<dbReference type="PANTHER" id="PTHR48420">
    <property type="entry name" value="NON-HAEM DIOXYGENASE N-TERMINAL DOMAIN-CONTAINING PROTEIN"/>
    <property type="match status" value="1"/>
</dbReference>
<dbReference type="EMBL" id="JABMIG020000371">
    <property type="protein sequence ID" value="KAL3779885.1"/>
    <property type="molecule type" value="Genomic_DNA"/>
</dbReference>
<name>A0ABD3NV31_9STRA</name>
<protein>
    <recommendedName>
        <fullName evidence="3">Non-haem dioxygenase N-terminal domain-containing protein</fullName>
    </recommendedName>
</protein>
<dbReference type="InterPro" id="IPR027443">
    <property type="entry name" value="IPNS-like_sf"/>
</dbReference>
<dbReference type="Proteomes" id="UP001516023">
    <property type="component" value="Unassembled WGS sequence"/>
</dbReference>
<gene>
    <name evidence="1" type="ORF">HJC23_001475</name>
</gene>
<sequence length="430" mass="47643">MTLVPHQLCDEKAISGCFQDRDSPGVDVVSVSYNDLLNSCCNLDGLSTDASFNIDDLIDKAFGSTSLNSLGIIAITEVPNLSALRLKLLPLARKLQLLPSEELDKITAHEASYQVGWSHGREKLEGDKPDFSKGSFYANPLTDDLTSTMLKRRKHDVNSTGGDIHGDDNNNSFRTLLSWDESIPSVPSDEYLVELAKSNPAFFAPNIWPKTSIPELESVFKETGELVHQIGIMVAKCCDSYVASRCPGYKPHKLEEILRYSKCCKARLLHYFATETSLMDNEKNDDTDFSDWCGWHNDHGSITGLLPALYLDSDGHIVDCPDPLSGLYIKSRSGRLIHARLPSDSLAFQVGETMQVHTGGLLQATPHAVRGCKGTAYHTNMDLPDDRTVEDAQSQQAEKWLPSTVRTLKSRWRPGMNFGEFSNATFAAFH</sequence>
<comment type="caution">
    <text evidence="1">The sequence shown here is derived from an EMBL/GenBank/DDBJ whole genome shotgun (WGS) entry which is preliminary data.</text>
</comment>
<proteinExistence type="predicted"/>
<dbReference type="PANTHER" id="PTHR48420:SF1">
    <property type="entry name" value="NON-HAEM DIOXYGENASE N-TERMINAL DOMAIN-CONTAINING PROTEIN"/>
    <property type="match status" value="1"/>
</dbReference>
<accession>A0ABD3NV31</accession>
<dbReference type="SUPFAM" id="SSF51197">
    <property type="entry name" value="Clavaminate synthase-like"/>
    <property type="match status" value="1"/>
</dbReference>
<evidence type="ECO:0000313" key="2">
    <source>
        <dbReference type="Proteomes" id="UP001516023"/>
    </source>
</evidence>
<reference evidence="1 2" key="1">
    <citation type="journal article" date="2020" name="G3 (Bethesda)">
        <title>Improved Reference Genome for Cyclotella cryptica CCMP332, a Model for Cell Wall Morphogenesis, Salinity Adaptation, and Lipid Production in Diatoms (Bacillariophyta).</title>
        <authorList>
            <person name="Roberts W.R."/>
            <person name="Downey K.M."/>
            <person name="Ruck E.C."/>
            <person name="Traller J.C."/>
            <person name="Alverson A.J."/>
        </authorList>
    </citation>
    <scope>NUCLEOTIDE SEQUENCE [LARGE SCALE GENOMIC DNA]</scope>
    <source>
        <strain evidence="1 2">CCMP332</strain>
    </source>
</reference>